<feature type="compositionally biased region" description="Polar residues" evidence="1">
    <location>
        <begin position="250"/>
        <end position="262"/>
    </location>
</feature>
<feature type="compositionally biased region" description="Basic and acidic residues" evidence="1">
    <location>
        <begin position="386"/>
        <end position="396"/>
    </location>
</feature>
<dbReference type="PANTHER" id="PTHR12449">
    <property type="entry name" value="DEATH DOMAIN-CONTAINING PROTEIN"/>
    <property type="match status" value="1"/>
</dbReference>
<feature type="compositionally biased region" description="Acidic residues" evidence="1">
    <location>
        <begin position="232"/>
        <end position="246"/>
    </location>
</feature>
<gene>
    <name evidence="4" type="primary">NOL4</name>
</gene>
<feature type="compositionally biased region" description="Polar residues" evidence="1">
    <location>
        <begin position="284"/>
        <end position="302"/>
    </location>
</feature>
<feature type="compositionally biased region" description="Basic and acidic residues" evidence="1">
    <location>
        <begin position="413"/>
        <end position="425"/>
    </location>
</feature>
<protein>
    <submittedName>
        <fullName evidence="4">Nucleolar protein 4 isoform X6</fullName>
    </submittedName>
</protein>
<dbReference type="PANTHER" id="PTHR12449:SF17">
    <property type="entry name" value="NUCLEOLAR PROTEIN 4"/>
    <property type="match status" value="1"/>
</dbReference>
<name>A0A7E6CDI7_9CHIR</name>
<dbReference type="Pfam" id="PF23079">
    <property type="entry name" value="HTH_NOL4_2nd"/>
    <property type="match status" value="1"/>
</dbReference>
<dbReference type="InterPro" id="IPR039788">
    <property type="entry name" value="NOL4/NOL4L"/>
</dbReference>
<feature type="domain" description="Nucleolar protein 4 helical" evidence="2">
    <location>
        <begin position="434"/>
        <end position="458"/>
    </location>
</feature>
<evidence type="ECO:0000313" key="4">
    <source>
        <dbReference type="RefSeq" id="XP_035865068.1"/>
    </source>
</evidence>
<dbReference type="Proteomes" id="UP000504628">
    <property type="component" value="Chromosome 9"/>
</dbReference>
<feature type="region of interest" description="Disordered" evidence="1">
    <location>
        <begin position="231"/>
        <end position="332"/>
    </location>
</feature>
<feature type="compositionally biased region" description="Polar residues" evidence="1">
    <location>
        <begin position="373"/>
        <end position="385"/>
    </location>
</feature>
<evidence type="ECO:0000259" key="2">
    <source>
        <dbReference type="Pfam" id="PF23079"/>
    </source>
</evidence>
<feature type="compositionally biased region" description="Polar residues" evidence="1">
    <location>
        <begin position="321"/>
        <end position="332"/>
    </location>
</feature>
<keyword evidence="3" id="KW-1185">Reference proteome</keyword>
<dbReference type="InterPro" id="IPR056549">
    <property type="entry name" value="HTH_NOL4"/>
</dbReference>
<accession>A0A7E6CDI7</accession>
<feature type="region of interest" description="Disordered" evidence="1">
    <location>
        <begin position="461"/>
        <end position="486"/>
    </location>
</feature>
<organism evidence="3 4">
    <name type="scientific">Phyllostomus discolor</name>
    <name type="common">pale spear-nosed bat</name>
    <dbReference type="NCBI Taxonomy" id="89673"/>
    <lineage>
        <taxon>Eukaryota</taxon>
        <taxon>Metazoa</taxon>
        <taxon>Chordata</taxon>
        <taxon>Craniata</taxon>
        <taxon>Vertebrata</taxon>
        <taxon>Euteleostomi</taxon>
        <taxon>Mammalia</taxon>
        <taxon>Eutheria</taxon>
        <taxon>Laurasiatheria</taxon>
        <taxon>Chiroptera</taxon>
        <taxon>Yangochiroptera</taxon>
        <taxon>Phyllostomidae</taxon>
        <taxon>Phyllostominae</taxon>
        <taxon>Phyllostomus</taxon>
    </lineage>
</organism>
<evidence type="ECO:0000313" key="3">
    <source>
        <dbReference type="Proteomes" id="UP000504628"/>
    </source>
</evidence>
<dbReference type="GeneID" id="114507064"/>
<dbReference type="AlphaFoldDB" id="A0A7E6CDI7"/>
<proteinExistence type="predicted"/>
<evidence type="ECO:0000256" key="1">
    <source>
        <dbReference type="SAM" id="MobiDB-lite"/>
    </source>
</evidence>
<feature type="region of interest" description="Disordered" evidence="1">
    <location>
        <begin position="365"/>
        <end position="425"/>
    </location>
</feature>
<feature type="compositionally biased region" description="Low complexity" evidence="1">
    <location>
        <begin position="545"/>
        <end position="555"/>
    </location>
</feature>
<reference evidence="4" key="1">
    <citation type="submission" date="2025-08" db="UniProtKB">
        <authorList>
            <consortium name="RefSeq"/>
        </authorList>
    </citation>
    <scope>IDENTIFICATION</scope>
    <source>
        <tissue evidence="4">Muscle</tissue>
    </source>
</reference>
<feature type="compositionally biased region" description="Basic and acidic residues" evidence="1">
    <location>
        <begin position="461"/>
        <end position="483"/>
    </location>
</feature>
<feature type="compositionally biased region" description="Basic and acidic residues" evidence="1">
    <location>
        <begin position="303"/>
        <end position="318"/>
    </location>
</feature>
<feature type="region of interest" description="Disordered" evidence="1">
    <location>
        <begin position="531"/>
        <end position="561"/>
    </location>
</feature>
<dbReference type="CTD" id="8715"/>
<sequence>MESERDMYRQFQDWCLRTYGDSGKTKTVTRKKYERIVQLLNGSESSSTDNAKFKFWVKSKGFQLGQPDEIRGGGGGAKQVLYVPVKTTDGVGVDEKLSLRQVAVVEDFFDIIYSMHVETGPNGEQIRKHAGQKRTYKASGSIFFSDTEKCVKCSKFQIQISESYAFLPREAVTRFLMSCSECQKRMHLNPDGTDHKDNGKPPTLVTSMIDYNMPITMAYMKHMKLQLLNSQQDEDESSIESDEFDMSDSTRMSAVNSDLSSNLEERMQSPQALHGQQDDDSAAESFNGNETLGHSSIASGGTHSRDIGDSNGDGKTEMEQDQQPLNLSDDSPLSAQLTSEYRIDDHSNNGKNKYKNLLISDLKMEQEGRENGSKSPAHSYSSYDSGKNESGDRGAEDLSLNRGDEDEDDHDDHDDSEKVNETDGVEAERLKAFNSRPIPSHLTSAVAESILASACESESRNAAKRMRLDRQQDKSAPADKQCKPEAAQATYSTSAVSGSQEVLYINGNGTYSYHSYRGLGGGLLNLNDASSSGPTDLSMKRQLATSSGTSSSSSSRPQLSPTEINAVRQLVAGYRESAAFLLRSADELENLILQQN</sequence>
<dbReference type="RefSeq" id="XP_035865068.1">
    <property type="nucleotide sequence ID" value="XM_036009175.1"/>
</dbReference>